<keyword evidence="3" id="KW-1185">Reference proteome</keyword>
<dbReference type="STRING" id="1227457.C451_02003"/>
<protein>
    <submittedName>
        <fullName evidence="2">Uncharacterized protein</fullName>
    </submittedName>
</protein>
<dbReference type="EMBL" id="AOMF01000037">
    <property type="protein sequence ID" value="EMA56459.1"/>
    <property type="molecule type" value="Genomic_DNA"/>
</dbReference>
<dbReference type="Proteomes" id="UP000011680">
    <property type="component" value="Unassembled WGS sequence"/>
</dbReference>
<dbReference type="AlphaFoldDB" id="M0NH75"/>
<feature type="region of interest" description="Disordered" evidence="1">
    <location>
        <begin position="1"/>
        <end position="22"/>
    </location>
</feature>
<evidence type="ECO:0000313" key="3">
    <source>
        <dbReference type="Proteomes" id="UP000011680"/>
    </source>
</evidence>
<reference evidence="2 3" key="1">
    <citation type="journal article" date="2014" name="PLoS Genet.">
        <title>Phylogenetically driven sequencing of extremely halophilic archaea reveals strategies for static and dynamic osmo-response.</title>
        <authorList>
            <person name="Becker E.A."/>
            <person name="Seitzer P.M."/>
            <person name="Tritt A."/>
            <person name="Larsen D."/>
            <person name="Krusor M."/>
            <person name="Yao A.I."/>
            <person name="Wu D."/>
            <person name="Madern D."/>
            <person name="Eisen J.A."/>
            <person name="Darling A.E."/>
            <person name="Facciotti M.T."/>
        </authorList>
    </citation>
    <scope>NUCLEOTIDE SEQUENCE [LARGE SCALE GENOMIC DNA]</scope>
    <source>
        <strain evidence="2 3">JCM 13552</strain>
    </source>
</reference>
<evidence type="ECO:0000256" key="1">
    <source>
        <dbReference type="SAM" id="MobiDB-lite"/>
    </source>
</evidence>
<comment type="caution">
    <text evidence="2">The sequence shown here is derived from an EMBL/GenBank/DDBJ whole genome shotgun (WGS) entry which is preliminary data.</text>
</comment>
<evidence type="ECO:0000313" key="2">
    <source>
        <dbReference type="EMBL" id="EMA56459.1"/>
    </source>
</evidence>
<name>M0NH75_9EURY</name>
<gene>
    <name evidence="2" type="ORF">C451_02003</name>
</gene>
<organism evidence="2 3">
    <name type="scientific">Halococcus thailandensis JCM 13552</name>
    <dbReference type="NCBI Taxonomy" id="1227457"/>
    <lineage>
        <taxon>Archaea</taxon>
        <taxon>Methanobacteriati</taxon>
        <taxon>Methanobacteriota</taxon>
        <taxon>Stenosarchaea group</taxon>
        <taxon>Halobacteria</taxon>
        <taxon>Halobacteriales</taxon>
        <taxon>Halococcaceae</taxon>
        <taxon>Halococcus</taxon>
    </lineage>
</organism>
<sequence length="124" mass="13835">MAHSRSSQRPIQVRSEPGDPWFSKETEAIATDLLTETTPASETGVEYEMIVPSSRTHALAVWLVRTVARRGEPFTVEDLYRVVERDNVPMPQGTTRADVEPLLRRLEPDGERFSAPQAETGGQS</sequence>
<dbReference type="RefSeq" id="WP_007737068.1">
    <property type="nucleotide sequence ID" value="NZ_AOMF01000037.1"/>
</dbReference>
<proteinExistence type="predicted"/>
<feature type="compositionally biased region" description="Polar residues" evidence="1">
    <location>
        <begin position="1"/>
        <end position="10"/>
    </location>
</feature>
<accession>M0NH75</accession>